<dbReference type="Gene3D" id="3.30.200.20">
    <property type="entry name" value="Phosphorylase Kinase, domain 1"/>
    <property type="match status" value="1"/>
</dbReference>
<evidence type="ECO:0000256" key="7">
    <source>
        <dbReference type="ARBA" id="ARBA00022840"/>
    </source>
</evidence>
<dbReference type="Pfam" id="PF00069">
    <property type="entry name" value="Pkinase"/>
    <property type="match status" value="2"/>
</dbReference>
<dbReference type="PROSITE" id="PS51285">
    <property type="entry name" value="AGC_KINASE_CTER"/>
    <property type="match status" value="1"/>
</dbReference>
<comment type="caution">
    <text evidence="12">The sequence shown here is derived from an EMBL/GenBank/DDBJ whole genome shotgun (WGS) entry which is preliminary data.</text>
</comment>
<evidence type="ECO:0000256" key="2">
    <source>
        <dbReference type="ARBA" id="ARBA00012513"/>
    </source>
</evidence>
<evidence type="ECO:0000256" key="8">
    <source>
        <dbReference type="ARBA" id="ARBA00047899"/>
    </source>
</evidence>
<comment type="similarity">
    <text evidence="1">Belongs to the protein kinase superfamily. AGC Ser/Thr protein kinase family.</text>
</comment>
<name>A0AAV3QB82_LITER</name>
<comment type="catalytic activity">
    <reaction evidence="8">
        <text>L-threonyl-[protein] + ATP = O-phospho-L-threonyl-[protein] + ADP + H(+)</text>
        <dbReference type="Rhea" id="RHEA:46608"/>
        <dbReference type="Rhea" id="RHEA-COMP:11060"/>
        <dbReference type="Rhea" id="RHEA-COMP:11605"/>
        <dbReference type="ChEBI" id="CHEBI:15378"/>
        <dbReference type="ChEBI" id="CHEBI:30013"/>
        <dbReference type="ChEBI" id="CHEBI:30616"/>
        <dbReference type="ChEBI" id="CHEBI:61977"/>
        <dbReference type="ChEBI" id="CHEBI:456216"/>
        <dbReference type="EC" id="2.7.11.1"/>
    </reaction>
</comment>
<evidence type="ECO:0000313" key="13">
    <source>
        <dbReference type="Proteomes" id="UP001454036"/>
    </source>
</evidence>
<keyword evidence="4" id="KW-0808">Transferase</keyword>
<feature type="domain" description="Protein kinase" evidence="10">
    <location>
        <begin position="11"/>
        <end position="327"/>
    </location>
</feature>
<dbReference type="Gene3D" id="1.10.510.10">
    <property type="entry name" value="Transferase(Phosphotransferase) domain 1"/>
    <property type="match status" value="1"/>
</dbReference>
<comment type="catalytic activity">
    <reaction evidence="9">
        <text>L-seryl-[protein] + ATP = O-phospho-L-seryl-[protein] + ADP + H(+)</text>
        <dbReference type="Rhea" id="RHEA:17989"/>
        <dbReference type="Rhea" id="RHEA-COMP:9863"/>
        <dbReference type="Rhea" id="RHEA-COMP:11604"/>
        <dbReference type="ChEBI" id="CHEBI:15378"/>
        <dbReference type="ChEBI" id="CHEBI:29999"/>
        <dbReference type="ChEBI" id="CHEBI:30616"/>
        <dbReference type="ChEBI" id="CHEBI:83421"/>
        <dbReference type="ChEBI" id="CHEBI:456216"/>
        <dbReference type="EC" id="2.7.11.1"/>
    </reaction>
</comment>
<dbReference type="PROSITE" id="PS50011">
    <property type="entry name" value="PROTEIN_KINASE_DOM"/>
    <property type="match status" value="1"/>
</dbReference>
<protein>
    <recommendedName>
        <fullName evidence="2">non-specific serine/threonine protein kinase</fullName>
        <ecNumber evidence="2">2.7.11.1</ecNumber>
    </recommendedName>
</protein>
<evidence type="ECO:0000256" key="9">
    <source>
        <dbReference type="ARBA" id="ARBA00048679"/>
    </source>
</evidence>
<dbReference type="InterPro" id="IPR008271">
    <property type="entry name" value="Ser/Thr_kinase_AS"/>
</dbReference>
<accession>A0AAV3QB82</accession>
<reference evidence="12 13" key="1">
    <citation type="submission" date="2024-01" db="EMBL/GenBank/DDBJ databases">
        <title>The complete chloroplast genome sequence of Lithospermum erythrorhizon: insights into the phylogenetic relationship among Boraginaceae species and the maternal lineages of purple gromwells.</title>
        <authorList>
            <person name="Okada T."/>
            <person name="Watanabe K."/>
        </authorList>
    </citation>
    <scope>NUCLEOTIDE SEQUENCE [LARGE SCALE GENOMIC DNA]</scope>
</reference>
<evidence type="ECO:0000256" key="4">
    <source>
        <dbReference type="ARBA" id="ARBA00022679"/>
    </source>
</evidence>
<sequence length="426" mass="48563">MSEMDIDMKNLKVMSPLGRGAKGVVFLVEKESSMLALKAILRSAIENKKNIDSKGDENVYKRIFFERQVLSSFQHPLLPKLHGVVSTDKIIGYVIDYCPGGDFNSLRKKQTEQMFSDDIIRFYAAELVLALDYLHGLGIAYRDLKPENVMIQENGHLMLVDFDLSTKLTPKTSNNTSPIHKPPQKPKIANNKKSKFVELFKCFSSEILKGDIVYPADRDSSSSESNSMEKCNSFVGTEEYVSPEVIIGNGHDFAVDWWCLGVMMYEMLYGKTPFRGQNRKETFYRILSEEPELTGESTPLRDLIKKLLEKDPKKRICVDEIKGHDFFKDVDWNFLLEIPRPPFIPEGCDVEGKLGNREIDVENYVKGVFENKEGDDEKLENCDVIGEKKKGGNDEGYNRNNINHGVWVQGLNYPTTQPPNDNFLVF</sequence>
<proteinExistence type="inferred from homology"/>
<keyword evidence="6" id="KW-0418">Kinase</keyword>
<dbReference type="PROSITE" id="PS00108">
    <property type="entry name" value="PROTEIN_KINASE_ST"/>
    <property type="match status" value="1"/>
</dbReference>
<dbReference type="InterPro" id="IPR000961">
    <property type="entry name" value="AGC-kinase_C"/>
</dbReference>
<dbReference type="EMBL" id="BAABME010003679">
    <property type="protein sequence ID" value="GAA0159753.1"/>
    <property type="molecule type" value="Genomic_DNA"/>
</dbReference>
<dbReference type="GO" id="GO:0005524">
    <property type="term" value="F:ATP binding"/>
    <property type="evidence" value="ECO:0007669"/>
    <property type="project" value="UniProtKB-KW"/>
</dbReference>
<dbReference type="PANTHER" id="PTHR45637">
    <property type="entry name" value="FLIPPASE KINASE 1-RELATED"/>
    <property type="match status" value="1"/>
</dbReference>
<evidence type="ECO:0000259" key="11">
    <source>
        <dbReference type="PROSITE" id="PS51285"/>
    </source>
</evidence>
<keyword evidence="3" id="KW-0723">Serine/threonine-protein kinase</keyword>
<dbReference type="FunFam" id="1.10.510.10:FF:000294">
    <property type="entry name" value="Serine/threonine-protein kinase OXI1"/>
    <property type="match status" value="1"/>
</dbReference>
<keyword evidence="5" id="KW-0547">Nucleotide-binding</keyword>
<keyword evidence="13" id="KW-1185">Reference proteome</keyword>
<dbReference type="Proteomes" id="UP001454036">
    <property type="component" value="Unassembled WGS sequence"/>
</dbReference>
<dbReference type="GO" id="GO:0004674">
    <property type="term" value="F:protein serine/threonine kinase activity"/>
    <property type="evidence" value="ECO:0007669"/>
    <property type="project" value="UniProtKB-KW"/>
</dbReference>
<evidence type="ECO:0000313" key="12">
    <source>
        <dbReference type="EMBL" id="GAA0159753.1"/>
    </source>
</evidence>
<dbReference type="EC" id="2.7.11.1" evidence="2"/>
<dbReference type="InterPro" id="IPR011009">
    <property type="entry name" value="Kinase-like_dom_sf"/>
</dbReference>
<organism evidence="12 13">
    <name type="scientific">Lithospermum erythrorhizon</name>
    <name type="common">Purple gromwell</name>
    <name type="synonym">Lithospermum officinale var. erythrorhizon</name>
    <dbReference type="NCBI Taxonomy" id="34254"/>
    <lineage>
        <taxon>Eukaryota</taxon>
        <taxon>Viridiplantae</taxon>
        <taxon>Streptophyta</taxon>
        <taxon>Embryophyta</taxon>
        <taxon>Tracheophyta</taxon>
        <taxon>Spermatophyta</taxon>
        <taxon>Magnoliopsida</taxon>
        <taxon>eudicotyledons</taxon>
        <taxon>Gunneridae</taxon>
        <taxon>Pentapetalae</taxon>
        <taxon>asterids</taxon>
        <taxon>lamiids</taxon>
        <taxon>Boraginales</taxon>
        <taxon>Boraginaceae</taxon>
        <taxon>Boraginoideae</taxon>
        <taxon>Lithospermeae</taxon>
        <taxon>Lithospermum</taxon>
    </lineage>
</organism>
<dbReference type="InterPro" id="IPR000719">
    <property type="entry name" value="Prot_kinase_dom"/>
</dbReference>
<evidence type="ECO:0000256" key="5">
    <source>
        <dbReference type="ARBA" id="ARBA00022741"/>
    </source>
</evidence>
<keyword evidence="7" id="KW-0067">ATP-binding</keyword>
<dbReference type="SMART" id="SM00220">
    <property type="entry name" value="S_TKc"/>
    <property type="match status" value="1"/>
</dbReference>
<dbReference type="SUPFAM" id="SSF56112">
    <property type="entry name" value="Protein kinase-like (PK-like)"/>
    <property type="match status" value="1"/>
</dbReference>
<evidence type="ECO:0000256" key="6">
    <source>
        <dbReference type="ARBA" id="ARBA00022777"/>
    </source>
</evidence>
<evidence type="ECO:0000259" key="10">
    <source>
        <dbReference type="PROSITE" id="PS50011"/>
    </source>
</evidence>
<evidence type="ECO:0000256" key="3">
    <source>
        <dbReference type="ARBA" id="ARBA00022527"/>
    </source>
</evidence>
<gene>
    <name evidence="12" type="ORF">LIER_16459</name>
</gene>
<dbReference type="FunFam" id="1.10.510.10:FF:000312">
    <property type="entry name" value="Serine/threonine-protein kinase OXI1"/>
    <property type="match status" value="1"/>
</dbReference>
<dbReference type="AlphaFoldDB" id="A0AAV3QB82"/>
<evidence type="ECO:0000256" key="1">
    <source>
        <dbReference type="ARBA" id="ARBA00009903"/>
    </source>
</evidence>
<feature type="domain" description="AGC-kinase C-terminal" evidence="11">
    <location>
        <begin position="328"/>
        <end position="426"/>
    </location>
</feature>